<evidence type="ECO:0000313" key="2">
    <source>
        <dbReference type="Proteomes" id="UP001165960"/>
    </source>
</evidence>
<organism evidence="1 2">
    <name type="scientific">Entomophthora muscae</name>
    <dbReference type="NCBI Taxonomy" id="34485"/>
    <lineage>
        <taxon>Eukaryota</taxon>
        <taxon>Fungi</taxon>
        <taxon>Fungi incertae sedis</taxon>
        <taxon>Zoopagomycota</taxon>
        <taxon>Entomophthoromycotina</taxon>
        <taxon>Entomophthoromycetes</taxon>
        <taxon>Entomophthorales</taxon>
        <taxon>Entomophthoraceae</taxon>
        <taxon>Entomophthora</taxon>
    </lineage>
</organism>
<gene>
    <name evidence="1" type="ORF">DSO57_1034014</name>
</gene>
<accession>A0ACC2RQW8</accession>
<sequence length="200" mass="22051">MNSQTSFNKISYAAAIYSGETFLCSGAFYRQDIVISTGSCSQFPAEYYWVNKKASLRRGRKYLVSSIHVHPLFQMFNAHTKYDIAIMSLYKSSSGPAMLNVDPGSLMDERSLALKIARGETAIDAASELCIAHSQIPGHGCFGDIGSPAIQNNRLVGIQTWGDSCSDVNPKTVYTNVSYFSSWIKRSVAAIDHDAYHLKN</sequence>
<reference evidence="1" key="1">
    <citation type="submission" date="2022-04" db="EMBL/GenBank/DDBJ databases">
        <title>Genome of the entomopathogenic fungus Entomophthora muscae.</title>
        <authorList>
            <person name="Elya C."/>
            <person name="Lovett B.R."/>
            <person name="Lee E."/>
            <person name="Macias A.M."/>
            <person name="Hajek A.E."/>
            <person name="De Bivort B.L."/>
            <person name="Kasson M.T."/>
            <person name="De Fine Licht H.H."/>
            <person name="Stajich J.E."/>
        </authorList>
    </citation>
    <scope>NUCLEOTIDE SEQUENCE</scope>
    <source>
        <strain evidence="1">Berkeley</strain>
    </source>
</reference>
<protein>
    <submittedName>
        <fullName evidence="1">Uncharacterized protein</fullName>
    </submittedName>
</protein>
<name>A0ACC2RQW8_9FUNG</name>
<evidence type="ECO:0000313" key="1">
    <source>
        <dbReference type="EMBL" id="KAJ9052452.1"/>
    </source>
</evidence>
<comment type="caution">
    <text evidence="1">The sequence shown here is derived from an EMBL/GenBank/DDBJ whole genome shotgun (WGS) entry which is preliminary data.</text>
</comment>
<proteinExistence type="predicted"/>
<keyword evidence="2" id="KW-1185">Reference proteome</keyword>
<dbReference type="EMBL" id="QTSX02006666">
    <property type="protein sequence ID" value="KAJ9052452.1"/>
    <property type="molecule type" value="Genomic_DNA"/>
</dbReference>
<dbReference type="Proteomes" id="UP001165960">
    <property type="component" value="Unassembled WGS sequence"/>
</dbReference>